<accession>A0ABQ1YRY8</accession>
<comment type="caution">
    <text evidence="1">The sequence shown here is derived from an EMBL/GenBank/DDBJ whole genome shotgun (WGS) entry which is preliminary data.</text>
</comment>
<dbReference type="Proteomes" id="UP000600214">
    <property type="component" value="Unassembled WGS sequence"/>
</dbReference>
<keyword evidence="2" id="KW-1185">Reference proteome</keyword>
<organism evidence="1 2">
    <name type="scientific">Dyadobacter endophyticus</name>
    <dbReference type="NCBI Taxonomy" id="1749036"/>
    <lineage>
        <taxon>Bacteria</taxon>
        <taxon>Pseudomonadati</taxon>
        <taxon>Bacteroidota</taxon>
        <taxon>Cytophagia</taxon>
        <taxon>Cytophagales</taxon>
        <taxon>Spirosomataceae</taxon>
        <taxon>Dyadobacter</taxon>
    </lineage>
</organism>
<reference evidence="2" key="1">
    <citation type="journal article" date="2019" name="Int. J. Syst. Evol. Microbiol.">
        <title>The Global Catalogue of Microorganisms (GCM) 10K type strain sequencing project: providing services to taxonomists for standard genome sequencing and annotation.</title>
        <authorList>
            <consortium name="The Broad Institute Genomics Platform"/>
            <consortium name="The Broad Institute Genome Sequencing Center for Infectious Disease"/>
            <person name="Wu L."/>
            <person name="Ma J."/>
        </authorList>
    </citation>
    <scope>NUCLEOTIDE SEQUENCE [LARGE SCALE GENOMIC DNA]</scope>
    <source>
        <strain evidence="2">CGMCC 1.15288</strain>
    </source>
</reference>
<gene>
    <name evidence="1" type="ORF">GCM10007423_28990</name>
</gene>
<proteinExistence type="predicted"/>
<name>A0ABQ1YRY8_9BACT</name>
<sequence length="102" mass="11314">MKVTIDRIGGFVGFSRFQVDSDDLGQDDRHQLMELVKKNNAAGTQNTLPKIPTNESTVNVTLENHEGKHLISATPEPGQSEELLELIRFVESRGKPRGPSED</sequence>
<dbReference type="EMBL" id="BMIA01000002">
    <property type="protein sequence ID" value="GGH36588.1"/>
    <property type="molecule type" value="Genomic_DNA"/>
</dbReference>
<protein>
    <submittedName>
        <fullName evidence="1">Uncharacterized protein</fullName>
    </submittedName>
</protein>
<evidence type="ECO:0000313" key="1">
    <source>
        <dbReference type="EMBL" id="GGH36588.1"/>
    </source>
</evidence>
<dbReference type="RefSeq" id="WP_188933252.1">
    <property type="nucleotide sequence ID" value="NZ_BMIA01000002.1"/>
</dbReference>
<evidence type="ECO:0000313" key="2">
    <source>
        <dbReference type="Proteomes" id="UP000600214"/>
    </source>
</evidence>